<dbReference type="AlphaFoldDB" id="A0A1B0GL20"/>
<proteinExistence type="predicted"/>
<feature type="transmembrane region" description="Helical" evidence="3">
    <location>
        <begin position="447"/>
        <end position="471"/>
    </location>
</feature>
<dbReference type="EMBL" id="AJWK01034068">
    <property type="status" value="NOT_ANNOTATED_CDS"/>
    <property type="molecule type" value="Genomic_DNA"/>
</dbReference>
<comment type="subcellular location">
    <subcellularLocation>
        <location evidence="1">Membrane</location>
        <topology evidence="1">Multi-pass membrane protein</topology>
    </subcellularLocation>
</comment>
<evidence type="ECO:0000259" key="4">
    <source>
        <dbReference type="PROSITE" id="PS50850"/>
    </source>
</evidence>
<feature type="region of interest" description="Disordered" evidence="2">
    <location>
        <begin position="324"/>
        <end position="374"/>
    </location>
</feature>
<dbReference type="PANTHER" id="PTHR11360">
    <property type="entry name" value="MONOCARBOXYLATE TRANSPORTER"/>
    <property type="match status" value="1"/>
</dbReference>
<feature type="transmembrane region" description="Helical" evidence="3">
    <location>
        <begin position="212"/>
        <end position="231"/>
    </location>
</feature>
<dbReference type="SUPFAM" id="SSF103473">
    <property type="entry name" value="MFS general substrate transporter"/>
    <property type="match status" value="1"/>
</dbReference>
<dbReference type="Pfam" id="PF07690">
    <property type="entry name" value="MFS_1"/>
    <property type="match status" value="1"/>
</dbReference>
<dbReference type="InterPro" id="IPR036259">
    <property type="entry name" value="MFS_trans_sf"/>
</dbReference>
<dbReference type="Proteomes" id="UP000092461">
    <property type="component" value="Unassembled WGS sequence"/>
</dbReference>
<dbReference type="VEuPathDB" id="VectorBase:LLOJ009779"/>
<organism evidence="5 6">
    <name type="scientific">Lutzomyia longipalpis</name>
    <name type="common">Sand fly</name>
    <dbReference type="NCBI Taxonomy" id="7200"/>
    <lineage>
        <taxon>Eukaryota</taxon>
        <taxon>Metazoa</taxon>
        <taxon>Ecdysozoa</taxon>
        <taxon>Arthropoda</taxon>
        <taxon>Hexapoda</taxon>
        <taxon>Insecta</taxon>
        <taxon>Pterygota</taxon>
        <taxon>Neoptera</taxon>
        <taxon>Endopterygota</taxon>
        <taxon>Diptera</taxon>
        <taxon>Nematocera</taxon>
        <taxon>Psychodoidea</taxon>
        <taxon>Psychodidae</taxon>
        <taxon>Lutzomyia</taxon>
        <taxon>Lutzomyia</taxon>
    </lineage>
</organism>
<dbReference type="Gene3D" id="1.20.1250.20">
    <property type="entry name" value="MFS general substrate transporter like domains"/>
    <property type="match status" value="2"/>
</dbReference>
<reference evidence="5" key="1">
    <citation type="submission" date="2020-05" db="UniProtKB">
        <authorList>
            <consortium name="EnsemblMetazoa"/>
        </authorList>
    </citation>
    <scope>IDENTIFICATION</scope>
    <source>
        <strain evidence="5">Jacobina</strain>
    </source>
</reference>
<feature type="domain" description="Major facilitator superfamily (MFS) profile" evidence="4">
    <location>
        <begin position="54"/>
        <end position="628"/>
    </location>
</feature>
<feature type="transmembrane region" description="Helical" evidence="3">
    <location>
        <begin position="513"/>
        <end position="534"/>
    </location>
</feature>
<feature type="region of interest" description="Disordered" evidence="2">
    <location>
        <begin position="1"/>
        <end position="38"/>
    </location>
</feature>
<dbReference type="InterPro" id="IPR011701">
    <property type="entry name" value="MFS"/>
</dbReference>
<evidence type="ECO:0000313" key="6">
    <source>
        <dbReference type="Proteomes" id="UP000092461"/>
    </source>
</evidence>
<keyword evidence="6" id="KW-1185">Reference proteome</keyword>
<feature type="transmembrane region" description="Helical" evidence="3">
    <location>
        <begin position="574"/>
        <end position="598"/>
    </location>
</feature>
<feature type="region of interest" description="Disordered" evidence="2">
    <location>
        <begin position="292"/>
        <end position="312"/>
    </location>
</feature>
<feature type="transmembrane region" description="Helical" evidence="3">
    <location>
        <begin position="54"/>
        <end position="74"/>
    </location>
</feature>
<feature type="transmembrane region" description="Helical" evidence="3">
    <location>
        <begin position="483"/>
        <end position="501"/>
    </location>
</feature>
<keyword evidence="3" id="KW-0472">Membrane</keyword>
<feature type="transmembrane region" description="Helical" evidence="3">
    <location>
        <begin position="94"/>
        <end position="112"/>
    </location>
</feature>
<dbReference type="EMBL" id="AJWK01034067">
    <property type="status" value="NOT_ANNOTATED_CDS"/>
    <property type="molecule type" value="Genomic_DNA"/>
</dbReference>
<dbReference type="PANTHER" id="PTHR11360:SF238">
    <property type="entry name" value="SD10469P"/>
    <property type="match status" value="1"/>
</dbReference>
<accession>A0A1B0GL20</accession>
<feature type="transmembrane region" description="Helical" evidence="3">
    <location>
        <begin position="540"/>
        <end position="562"/>
    </location>
</feature>
<feature type="compositionally biased region" description="Polar residues" evidence="2">
    <location>
        <begin position="1"/>
        <end position="20"/>
    </location>
</feature>
<dbReference type="EMBL" id="AJWK01034066">
    <property type="status" value="NOT_ANNOTATED_CDS"/>
    <property type="molecule type" value="Genomic_DNA"/>
</dbReference>
<feature type="transmembrane region" description="Helical" evidence="3">
    <location>
        <begin position="149"/>
        <end position="174"/>
    </location>
</feature>
<dbReference type="PROSITE" id="PS50850">
    <property type="entry name" value="MFS"/>
    <property type="match status" value="1"/>
</dbReference>
<dbReference type="VEuPathDB" id="VectorBase:LLONM1_010165"/>
<dbReference type="GO" id="GO:0016020">
    <property type="term" value="C:membrane"/>
    <property type="evidence" value="ECO:0007669"/>
    <property type="project" value="UniProtKB-SubCell"/>
</dbReference>
<keyword evidence="3" id="KW-1133">Transmembrane helix</keyword>
<evidence type="ECO:0000256" key="3">
    <source>
        <dbReference type="SAM" id="Phobius"/>
    </source>
</evidence>
<evidence type="ECO:0000256" key="1">
    <source>
        <dbReference type="ARBA" id="ARBA00004141"/>
    </source>
</evidence>
<feature type="transmembrane region" description="Helical" evidence="3">
    <location>
        <begin position="181"/>
        <end position="200"/>
    </location>
</feature>
<dbReference type="GO" id="GO:0008028">
    <property type="term" value="F:monocarboxylic acid transmembrane transporter activity"/>
    <property type="evidence" value="ECO:0007669"/>
    <property type="project" value="TreeGrafter"/>
</dbReference>
<name>A0A1B0GL20_LUTLO</name>
<protein>
    <recommendedName>
        <fullName evidence="4">Major facilitator superfamily (MFS) profile domain-containing protein</fullName>
    </recommendedName>
</protein>
<feature type="compositionally biased region" description="Basic and acidic residues" evidence="2">
    <location>
        <begin position="26"/>
        <end position="35"/>
    </location>
</feature>
<evidence type="ECO:0000313" key="5">
    <source>
        <dbReference type="EnsemblMetazoa" id="LLOJ009779-PA"/>
    </source>
</evidence>
<dbReference type="InterPro" id="IPR020846">
    <property type="entry name" value="MFS_dom"/>
</dbReference>
<dbReference type="CDD" id="cd17352">
    <property type="entry name" value="MFS_MCT_SLC16"/>
    <property type="match status" value="1"/>
</dbReference>
<dbReference type="EnsemblMetazoa" id="LLOJ009779-RA">
    <property type="protein sequence ID" value="LLOJ009779-PA"/>
    <property type="gene ID" value="LLOJ009779"/>
</dbReference>
<feature type="transmembrane region" description="Helical" evidence="3">
    <location>
        <begin position="124"/>
        <end position="143"/>
    </location>
</feature>
<sequence>MPPQNTLELTENGAQETNNGAFVETNGKDHTKPPSEDIPDVATAQVVVPPDGGWGWVVMMASFCCNIVVDGIIFSAGALLKPVKDEFDVTDAEVALVTSLLSGFYLMAGPFVSALANRWGFRPVTMMGATIGAIGFCTSYFATNIVHLYITYGVIGGIGFCLIYMPSVITVGYYFERWRALATGISLCGSGIGTFIFAPLTDYLITSQNWRITLVIQGAIIMLCALFAICFRPIKPIEVPIDQAAAAEKVKLHEDAFEKRLAYSVPNSVHNTWMGSIPNNHYPTASEVFRGSGQDLNGHAKRTSEDRDTQVAPLMPASLELRPVGETDENVDENGALLEGGEPRPVIVPKRRHTVSERESSRPGSRRVSTTENPRPLYRDDIFFSGSLARVPQYQSQTSLGYHMSVTRLPTQQDKREEKEKSCKLCPEMVKRTLATMLDISLLKSPTFILLALSGFLTMMGFFIPFMYLVARAVARGMEKQTAVFVLSSIGIANTIARIGCGLISSIKGVNSLHVNNIAITLGGVATIFSGYSMSEAFQFTYAVFFGIAIACFSALRSIIVVDLLGLEKLTNAFGILMLFQGIAAAIGSPIAGAFMSWTDSHDAAFWLSGALMTLSAIIIYPLNCIKRWEDGRNDAKNTSKSAA</sequence>
<dbReference type="EMBL" id="AJWK01034070">
    <property type="status" value="NOT_ANNOTATED_CDS"/>
    <property type="molecule type" value="Genomic_DNA"/>
</dbReference>
<dbReference type="EMBL" id="AJWK01034069">
    <property type="status" value="NOT_ANNOTATED_CDS"/>
    <property type="molecule type" value="Genomic_DNA"/>
</dbReference>
<feature type="transmembrane region" description="Helical" evidence="3">
    <location>
        <begin position="604"/>
        <end position="623"/>
    </location>
</feature>
<keyword evidence="3" id="KW-0812">Transmembrane</keyword>
<evidence type="ECO:0000256" key="2">
    <source>
        <dbReference type="SAM" id="MobiDB-lite"/>
    </source>
</evidence>
<dbReference type="InterPro" id="IPR050327">
    <property type="entry name" value="Proton-linked_MCT"/>
</dbReference>